<geneLocation type="chloroplast" evidence="5"/>
<dbReference type="PRINTS" id="PR00681">
    <property type="entry name" value="RIBOSOMALS1"/>
</dbReference>
<dbReference type="GO" id="GO:0006412">
    <property type="term" value="P:translation"/>
    <property type="evidence" value="ECO:0007669"/>
    <property type="project" value="TreeGrafter"/>
</dbReference>
<dbReference type="GO" id="GO:0003735">
    <property type="term" value="F:structural constituent of ribosome"/>
    <property type="evidence" value="ECO:0007669"/>
    <property type="project" value="TreeGrafter"/>
</dbReference>
<keyword evidence="2 5" id="KW-0689">Ribosomal protein</keyword>
<proteinExistence type="inferred from homology"/>
<keyword evidence="5" id="KW-0150">Chloroplast</keyword>
<sequence>MFFTEKKFTKVLDKYNYNFKTNDIIAGTIFSQEHEGYLVDIGNNKAAYLPKAEILLSNKNDPNINIHDTREFFILVNDIETNQLILSLKRLKYIRAWDRIKQMKEEDIIVKAYVKGVNKGGILIEIEDIQGFIPNSHICYGKSKNQLYNTFISCKFLIANEYNNQLVLSNRCAVITNIIDKYNLKVGSIIISKIIKLTDFGIFFNIYNIPALMHKSEISSYYNNNTDNIFEVGKELPIQIRHLDIKQGRISISMTNIKN</sequence>
<dbReference type="PROSITE" id="PS50126">
    <property type="entry name" value="S1"/>
    <property type="match status" value="3"/>
</dbReference>
<dbReference type="EMBL" id="LT622864">
    <property type="protein sequence ID" value="SCW21645.1"/>
    <property type="molecule type" value="Genomic_DNA"/>
</dbReference>
<keyword evidence="5" id="KW-0934">Plastid</keyword>
<reference evidence="5" key="2">
    <citation type="submission" date="2016-10" db="EMBL/GenBank/DDBJ databases">
        <authorList>
            <person name="de Groot N.N."/>
        </authorList>
    </citation>
    <scope>NUCLEOTIDE SEQUENCE</scope>
    <source>
        <strain evidence="5">HV04060</strain>
    </source>
</reference>
<keyword evidence="3" id="KW-0687">Ribonucleoprotein</keyword>
<dbReference type="CDD" id="cd04465">
    <property type="entry name" value="S1_RPS1_repeat_ec2_hs2"/>
    <property type="match status" value="1"/>
</dbReference>
<dbReference type="GO" id="GO:0003729">
    <property type="term" value="F:mRNA binding"/>
    <property type="evidence" value="ECO:0007669"/>
    <property type="project" value="TreeGrafter"/>
</dbReference>
<accession>A0A1G4NSQ2</accession>
<evidence type="ECO:0000256" key="3">
    <source>
        <dbReference type="ARBA" id="ARBA00023274"/>
    </source>
</evidence>
<reference evidence="5" key="1">
    <citation type="submission" date="2016-10" db="EMBL/GenBank/DDBJ databases">
        <title>Chloroplast genomes as a tool to resolve red algal phylogenies: a case study in the Nemaliales.</title>
        <authorList>
            <person name="Costa J.F."/>
            <person name="Lin S.M."/>
            <person name="Macaya E.C."/>
            <person name="Fernandez-Garcia C."/>
            <person name="Verbruggen H."/>
        </authorList>
    </citation>
    <scope>NUCLEOTIDE SEQUENCE</scope>
    <source>
        <strain evidence="5">HV04060</strain>
    </source>
</reference>
<dbReference type="AlphaFoldDB" id="A0A1G4NSQ2"/>
<dbReference type="GO" id="GO:1990904">
    <property type="term" value="C:ribonucleoprotein complex"/>
    <property type="evidence" value="ECO:0007669"/>
    <property type="project" value="UniProtKB-KW"/>
</dbReference>
<protein>
    <submittedName>
        <fullName evidence="5">Ribosomal protein S1</fullName>
    </submittedName>
</protein>
<comment type="similarity">
    <text evidence="1">Belongs to the bacterial ribosomal protein bS1 family.</text>
</comment>
<feature type="domain" description="S1 motif" evidence="4">
    <location>
        <begin position="107"/>
        <end position="171"/>
    </location>
</feature>
<evidence type="ECO:0000259" key="4">
    <source>
        <dbReference type="PROSITE" id="PS50126"/>
    </source>
</evidence>
<gene>
    <name evidence="5" type="primary">rps1</name>
    <name evidence="5" type="ORF">HV04060_229</name>
</gene>
<dbReference type="GO" id="GO:0005840">
    <property type="term" value="C:ribosome"/>
    <property type="evidence" value="ECO:0007669"/>
    <property type="project" value="UniProtKB-KW"/>
</dbReference>
<dbReference type="PANTHER" id="PTHR10724">
    <property type="entry name" value="30S RIBOSOMAL PROTEIN S1"/>
    <property type="match status" value="1"/>
</dbReference>
<dbReference type="Gene3D" id="2.40.50.140">
    <property type="entry name" value="Nucleic acid-binding proteins"/>
    <property type="match status" value="3"/>
</dbReference>
<feature type="domain" description="S1 motif" evidence="4">
    <location>
        <begin position="22"/>
        <end position="89"/>
    </location>
</feature>
<dbReference type="PANTHER" id="PTHR10724:SF7">
    <property type="entry name" value="SMALL RIBOSOMAL SUBUNIT PROTEIN BS1C"/>
    <property type="match status" value="1"/>
</dbReference>
<organism evidence="5">
    <name type="scientific">Dichotomaria marginata</name>
    <dbReference type="NCBI Taxonomy" id="268567"/>
    <lineage>
        <taxon>Eukaryota</taxon>
        <taxon>Rhodophyta</taxon>
        <taxon>Florideophyceae</taxon>
        <taxon>Nemaliophycidae</taxon>
        <taxon>Nemaliales</taxon>
        <taxon>Galaxauraceae</taxon>
        <taxon>Dichotomaria</taxon>
    </lineage>
</organism>
<feature type="domain" description="S1 motif" evidence="4">
    <location>
        <begin position="187"/>
        <end position="255"/>
    </location>
</feature>
<dbReference type="InterPro" id="IPR003029">
    <property type="entry name" value="S1_domain"/>
</dbReference>
<evidence type="ECO:0000256" key="1">
    <source>
        <dbReference type="ARBA" id="ARBA00006767"/>
    </source>
</evidence>
<dbReference type="InterPro" id="IPR050437">
    <property type="entry name" value="Ribos_protein_bS1-like"/>
</dbReference>
<dbReference type="InterPro" id="IPR035104">
    <property type="entry name" value="Ribosomal_protein_S1-like"/>
</dbReference>
<dbReference type="GeneID" id="29998485"/>
<evidence type="ECO:0000256" key="2">
    <source>
        <dbReference type="ARBA" id="ARBA00022980"/>
    </source>
</evidence>
<evidence type="ECO:0000313" key="5">
    <source>
        <dbReference type="EMBL" id="SCW21645.1"/>
    </source>
</evidence>
<dbReference type="SUPFAM" id="SSF50249">
    <property type="entry name" value="Nucleic acid-binding proteins"/>
    <property type="match status" value="3"/>
</dbReference>
<dbReference type="RefSeq" id="YP_009313391.1">
    <property type="nucleotide sequence ID" value="NC_031656.1"/>
</dbReference>
<dbReference type="InterPro" id="IPR012340">
    <property type="entry name" value="NA-bd_OB-fold"/>
</dbReference>
<dbReference type="SMART" id="SM00316">
    <property type="entry name" value="S1"/>
    <property type="match status" value="3"/>
</dbReference>
<dbReference type="Pfam" id="PF00575">
    <property type="entry name" value="S1"/>
    <property type="match status" value="3"/>
</dbReference>
<name>A0A1G4NSQ2_9FLOR</name>